<comment type="caution">
    <text evidence="1">The sequence shown here is derived from an EMBL/GenBank/DDBJ whole genome shotgun (WGS) entry which is preliminary data.</text>
</comment>
<dbReference type="InterPro" id="IPR036396">
    <property type="entry name" value="Cyt_P450_sf"/>
</dbReference>
<gene>
    <name evidence="1" type="ORF">Ctob_005302</name>
</gene>
<organism evidence="1 2">
    <name type="scientific">Chrysochromulina tobinii</name>
    <dbReference type="NCBI Taxonomy" id="1460289"/>
    <lineage>
        <taxon>Eukaryota</taxon>
        <taxon>Haptista</taxon>
        <taxon>Haptophyta</taxon>
        <taxon>Prymnesiophyceae</taxon>
        <taxon>Prymnesiales</taxon>
        <taxon>Chrysochromulinaceae</taxon>
        <taxon>Chrysochromulina</taxon>
    </lineage>
</organism>
<dbReference type="SUPFAM" id="SSF48264">
    <property type="entry name" value="Cytochrome P450"/>
    <property type="match status" value="1"/>
</dbReference>
<dbReference type="GO" id="GO:0004497">
    <property type="term" value="F:monooxygenase activity"/>
    <property type="evidence" value="ECO:0007669"/>
    <property type="project" value="InterPro"/>
</dbReference>
<proteinExistence type="predicted"/>
<dbReference type="AlphaFoldDB" id="A0A0M0JJY7"/>
<dbReference type="OrthoDB" id="105136at2759"/>
<dbReference type="GO" id="GO:0005506">
    <property type="term" value="F:iron ion binding"/>
    <property type="evidence" value="ECO:0007669"/>
    <property type="project" value="InterPro"/>
</dbReference>
<dbReference type="EMBL" id="JWZX01002788">
    <property type="protein sequence ID" value="KOO26884.1"/>
    <property type="molecule type" value="Genomic_DNA"/>
</dbReference>
<dbReference type="GO" id="GO:0020037">
    <property type="term" value="F:heme binding"/>
    <property type="evidence" value="ECO:0007669"/>
    <property type="project" value="InterPro"/>
</dbReference>
<evidence type="ECO:0008006" key="3">
    <source>
        <dbReference type="Google" id="ProtNLM"/>
    </source>
</evidence>
<evidence type="ECO:0000313" key="1">
    <source>
        <dbReference type="EMBL" id="KOO26884.1"/>
    </source>
</evidence>
<accession>A0A0M0JJY7</accession>
<reference evidence="2" key="1">
    <citation type="journal article" date="2015" name="PLoS Genet.">
        <title>Genome Sequence and Transcriptome Analyses of Chrysochromulina tobin: Metabolic Tools for Enhanced Algal Fitness in the Prominent Order Prymnesiales (Haptophyceae).</title>
        <authorList>
            <person name="Hovde B.T."/>
            <person name="Deodato C.R."/>
            <person name="Hunsperger H.M."/>
            <person name="Ryken S.A."/>
            <person name="Yost W."/>
            <person name="Jha R.K."/>
            <person name="Patterson J."/>
            <person name="Monnat R.J. Jr."/>
            <person name="Barlow S.B."/>
            <person name="Starkenburg S.R."/>
            <person name="Cattolico R.A."/>
        </authorList>
    </citation>
    <scope>NUCLEOTIDE SEQUENCE</scope>
    <source>
        <strain evidence="2">CCMP291</strain>
    </source>
</reference>
<sequence>MSSSPTSVTTASVVSGAVASSPYFSSDRAAKYGWGLPRLVLVCLIAFELAPRASSAISPASQAALGLLPYLRSGRWIGHLYIGSIGAAVNVQIRSFTFNLCMLIGAAALIVFDLRLDYAILIYMLKTFSGDFIAGKLDTLEWRLVLLFTGLVAVAAWQLEAANAPVAFQPYTRILPVLATVQLICELGDAHLEQWLFFRHRYSFEVLSLLVLFGLQLTSQELPPVQHDLVICLGYRASNLAIILARSGELMEASRRLAFHLLGLLSGTRIQVVSDVTVAMAVLRGSSLKGHALERLIASPAWAPVLSLESIDGPLHALMIADFHKLLTALPPASTFADVAKRRVDALLVHASATGTPIDAEAIARLTVLSFCRYLFGKGAGGAERDSCVVKGADGEAIEAALVQRLVDGSWEWRMEIAVRGRASAEVKAAAVEALLTLLRDSELWSLHEEKWALPRYYSLLMQPFLLSPAINMGDIAVAMHANPSLSPEDAIRRNHPFPILERFVGPAGTRLKDGSLAVHPNTQVIMFTPDFASSKEKWPIFGAGPRACQGASFAQPFIQLMHSKLMPYPGFQPAAGHRFSGRNNDDQWGLGELRYYVGTVAGALLTSEATRNHALLLADEAAKAEMASSAATGKE</sequence>
<dbReference type="Proteomes" id="UP000037460">
    <property type="component" value="Unassembled WGS sequence"/>
</dbReference>
<evidence type="ECO:0000313" key="2">
    <source>
        <dbReference type="Proteomes" id="UP000037460"/>
    </source>
</evidence>
<name>A0A0M0JJY7_9EUKA</name>
<protein>
    <recommendedName>
        <fullName evidence="3">Cytochrome p450</fullName>
    </recommendedName>
</protein>
<dbReference type="GO" id="GO:0016705">
    <property type="term" value="F:oxidoreductase activity, acting on paired donors, with incorporation or reduction of molecular oxygen"/>
    <property type="evidence" value="ECO:0007669"/>
    <property type="project" value="InterPro"/>
</dbReference>
<keyword evidence="2" id="KW-1185">Reference proteome</keyword>